<evidence type="ECO:0000313" key="1">
    <source>
        <dbReference type="EMBL" id="KAK9237308.1"/>
    </source>
</evidence>
<comment type="caution">
    <text evidence="1">The sequence shown here is derived from an EMBL/GenBank/DDBJ whole genome shotgun (WGS) entry which is preliminary data.</text>
</comment>
<dbReference type="EMBL" id="MU971371">
    <property type="protein sequence ID" value="KAK9237308.1"/>
    <property type="molecule type" value="Genomic_DNA"/>
</dbReference>
<accession>A0ACC3T0A0</accession>
<organism evidence="1 2">
    <name type="scientific">Lipomyces kononenkoae</name>
    <name type="common">Yeast</name>
    <dbReference type="NCBI Taxonomy" id="34357"/>
    <lineage>
        <taxon>Eukaryota</taxon>
        <taxon>Fungi</taxon>
        <taxon>Dikarya</taxon>
        <taxon>Ascomycota</taxon>
        <taxon>Saccharomycotina</taxon>
        <taxon>Lipomycetes</taxon>
        <taxon>Lipomycetales</taxon>
        <taxon>Lipomycetaceae</taxon>
        <taxon>Lipomyces</taxon>
    </lineage>
</organism>
<proteinExistence type="predicted"/>
<protein>
    <submittedName>
        <fullName evidence="1">Nuclear fragile X mental retardation-interacting protein 1-domain-containing protein</fullName>
    </submittedName>
</protein>
<sequence length="369" mass="41386">MGDYIFGPPPPPPSKSSTQQPQQQQQHTSQHTYHPAQHNNRRYGHQRNAPYALYDRHDANQQRQEQRNPNRVRSSTTSGGYGGSNAVGSGYYRPPTRGSADAHGTMTQSYSGSYNGMMHTGPLVQPGPLVQQFSQSLESPAPDVQRPATRNNYNPSLISTSIGQPASSDMGYYYPQPPFAAAHKKSFNNNEAEEDEDVDDEAALGWHPAASGATATIPGTTISLQTEEDIAKWINERKKNWPTVKRIQEKEEELRRKQAEAEEARKAKGKFQEEKTNQESTMFAKGNICKFFAKTGRCNRGSKCPFSHERLANTGSALNTKKYKRYGRPQKMPLFKRLVQNDWDKENEKILDFVSYLVDIGVVSKSKAT</sequence>
<gene>
    <name evidence="1" type="ORF">V1525DRAFT_167833</name>
</gene>
<evidence type="ECO:0000313" key="2">
    <source>
        <dbReference type="Proteomes" id="UP001433508"/>
    </source>
</evidence>
<dbReference type="Proteomes" id="UP001433508">
    <property type="component" value="Unassembled WGS sequence"/>
</dbReference>
<name>A0ACC3T0A0_LIPKO</name>
<keyword evidence="2" id="KW-1185">Reference proteome</keyword>
<reference evidence="2" key="1">
    <citation type="journal article" date="2024" name="Front. Bioeng. Biotechnol.">
        <title>Genome-scale model development and genomic sequencing of the oleaginous clade Lipomyces.</title>
        <authorList>
            <person name="Czajka J.J."/>
            <person name="Han Y."/>
            <person name="Kim J."/>
            <person name="Mondo S.J."/>
            <person name="Hofstad B.A."/>
            <person name="Robles A."/>
            <person name="Haridas S."/>
            <person name="Riley R."/>
            <person name="LaButti K."/>
            <person name="Pangilinan J."/>
            <person name="Andreopoulos W."/>
            <person name="Lipzen A."/>
            <person name="Yan J."/>
            <person name="Wang M."/>
            <person name="Ng V."/>
            <person name="Grigoriev I.V."/>
            <person name="Spatafora J.W."/>
            <person name="Magnuson J.K."/>
            <person name="Baker S.E."/>
            <person name="Pomraning K.R."/>
        </authorList>
    </citation>
    <scope>NUCLEOTIDE SEQUENCE [LARGE SCALE GENOMIC DNA]</scope>
    <source>
        <strain evidence="2">CBS 7786</strain>
    </source>
</reference>